<feature type="signal peptide" evidence="3">
    <location>
        <begin position="1"/>
        <end position="26"/>
    </location>
</feature>
<feature type="region of interest" description="Disordered" evidence="1">
    <location>
        <begin position="294"/>
        <end position="361"/>
    </location>
</feature>
<feature type="compositionally biased region" description="Polar residues" evidence="1">
    <location>
        <begin position="305"/>
        <end position="318"/>
    </location>
</feature>
<dbReference type="STRING" id="1573173.A0A162NA25"/>
<keyword evidence="2" id="KW-1133">Transmembrane helix</keyword>
<protein>
    <submittedName>
        <fullName evidence="4">Uncharacterized protein</fullName>
    </submittedName>
</protein>
<feature type="region of interest" description="Disordered" evidence="1">
    <location>
        <begin position="178"/>
        <end position="201"/>
    </location>
</feature>
<feature type="transmembrane region" description="Helical" evidence="2">
    <location>
        <begin position="204"/>
        <end position="227"/>
    </location>
</feature>
<keyword evidence="3" id="KW-0732">Signal</keyword>
<keyword evidence="2" id="KW-0812">Transmembrane</keyword>
<keyword evidence="2" id="KW-0472">Membrane</keyword>
<dbReference type="OrthoDB" id="5311469at2759"/>
<dbReference type="EMBL" id="LFIW01000576">
    <property type="protein sequence ID" value="KZL85721.1"/>
    <property type="molecule type" value="Genomic_DNA"/>
</dbReference>
<evidence type="ECO:0000256" key="1">
    <source>
        <dbReference type="SAM" id="MobiDB-lite"/>
    </source>
</evidence>
<feature type="region of interest" description="Disordered" evidence="1">
    <location>
        <begin position="410"/>
        <end position="482"/>
    </location>
</feature>
<feature type="chain" id="PRO_5010451471" evidence="3">
    <location>
        <begin position="27"/>
        <end position="482"/>
    </location>
</feature>
<keyword evidence="5" id="KW-1185">Reference proteome</keyword>
<accession>A0A162NA25</accession>
<proteinExistence type="predicted"/>
<evidence type="ECO:0000313" key="4">
    <source>
        <dbReference type="EMBL" id="KZL85721.1"/>
    </source>
</evidence>
<feature type="compositionally biased region" description="Low complexity" evidence="1">
    <location>
        <begin position="294"/>
        <end position="304"/>
    </location>
</feature>
<evidence type="ECO:0000256" key="3">
    <source>
        <dbReference type="SAM" id="SignalP"/>
    </source>
</evidence>
<dbReference type="Proteomes" id="UP000076584">
    <property type="component" value="Unassembled WGS sequence"/>
</dbReference>
<reference evidence="4 5" key="1">
    <citation type="submission" date="2015-06" db="EMBL/GenBank/DDBJ databases">
        <title>Survival trade-offs in plant roots during colonization by closely related pathogenic and mutualistic fungi.</title>
        <authorList>
            <person name="Hacquard S."/>
            <person name="Kracher B."/>
            <person name="Hiruma K."/>
            <person name="Weinman A."/>
            <person name="Muench P."/>
            <person name="Garrido Oter R."/>
            <person name="Ver Loren van Themaat E."/>
            <person name="Dallerey J.-F."/>
            <person name="Damm U."/>
            <person name="Henrissat B."/>
            <person name="Lespinet O."/>
            <person name="Thon M."/>
            <person name="Kemen E."/>
            <person name="McHardy A.C."/>
            <person name="Schulze-Lefert P."/>
            <person name="O'Connell R.J."/>
        </authorList>
    </citation>
    <scope>NUCLEOTIDE SEQUENCE [LARGE SCALE GENOMIC DNA]</scope>
    <source>
        <strain evidence="4 5">MAFF 238704</strain>
    </source>
</reference>
<dbReference type="CDD" id="cd12087">
    <property type="entry name" value="TM_EGFR-like"/>
    <property type="match status" value="1"/>
</dbReference>
<feature type="region of interest" description="Disordered" evidence="1">
    <location>
        <begin position="257"/>
        <end position="278"/>
    </location>
</feature>
<comment type="caution">
    <text evidence="4">The sequence shown here is derived from an EMBL/GenBank/DDBJ whole genome shotgun (WGS) entry which is preliminary data.</text>
</comment>
<feature type="compositionally biased region" description="Polar residues" evidence="1">
    <location>
        <begin position="182"/>
        <end position="194"/>
    </location>
</feature>
<name>A0A162NA25_COLIC</name>
<feature type="compositionally biased region" description="Polar residues" evidence="1">
    <location>
        <begin position="326"/>
        <end position="351"/>
    </location>
</feature>
<organism evidence="4 5">
    <name type="scientific">Colletotrichum incanum</name>
    <name type="common">Soybean anthracnose fungus</name>
    <dbReference type="NCBI Taxonomy" id="1573173"/>
    <lineage>
        <taxon>Eukaryota</taxon>
        <taxon>Fungi</taxon>
        <taxon>Dikarya</taxon>
        <taxon>Ascomycota</taxon>
        <taxon>Pezizomycotina</taxon>
        <taxon>Sordariomycetes</taxon>
        <taxon>Hypocreomycetidae</taxon>
        <taxon>Glomerellales</taxon>
        <taxon>Glomerellaceae</taxon>
        <taxon>Colletotrichum</taxon>
        <taxon>Colletotrichum spaethianum species complex</taxon>
    </lineage>
</organism>
<evidence type="ECO:0000256" key="2">
    <source>
        <dbReference type="SAM" id="Phobius"/>
    </source>
</evidence>
<sequence>MSPKPRHRIISTSAILISSLASQSRAAFVNDFSAYPKNARSCMDTAAAASGCTGNTVTEMNTCLCGNGGNFVLATAKCVEKQAKDELDDVYEMLLTSCTDSKTPLGISQAQFLDPEDDDDNLSTTSSVSSSTAFATSITITPTVAPSASATTTSTSLTTYKSVAPGGVTVTVTRGVEVYPTGTDSGKQGSNNDNTDSDEESPRIPALAAGIVGGLAVAIAALAFLCYRRRKQHKERKGHVGACGKFAALSSATSLTTMSASPPQGQATTAYNGANDRVPDTAHTMQMAAGTAAYGYQQQQHGQQSPQHWQNNPPNQYGQPGGTWPSPVTNTDGTNGTWGVSPVSQHPTNSSRGHESPPLQNASWNAHAVPAGVPAGVPAPHPSHPLNSTYTPVFELPGDETQAVEADSTPIGHAQPVRPPSRSIQSTPAHMSARPTQPAPTHHGMPRQIDDALQISRVELPPPRYSGPSSGSEWVSEDKKFG</sequence>
<feature type="compositionally biased region" description="Polar residues" evidence="1">
    <location>
        <begin position="262"/>
        <end position="272"/>
    </location>
</feature>
<evidence type="ECO:0000313" key="5">
    <source>
        <dbReference type="Proteomes" id="UP000076584"/>
    </source>
</evidence>
<dbReference type="AlphaFoldDB" id="A0A162NA25"/>
<gene>
    <name evidence="4" type="ORF">CI238_05158</name>
</gene>